<dbReference type="InterPro" id="IPR000515">
    <property type="entry name" value="MetI-like"/>
</dbReference>
<comment type="similarity">
    <text evidence="2">Belongs to the binding-protein-dependent transport system permease family. HisMQ subfamily.</text>
</comment>
<gene>
    <name evidence="11" type="primary">nocQ</name>
    <name evidence="11" type="ORF">GCM10011611_44500</name>
</gene>
<evidence type="ECO:0000256" key="9">
    <source>
        <dbReference type="RuleBase" id="RU363032"/>
    </source>
</evidence>
<evidence type="ECO:0000256" key="8">
    <source>
        <dbReference type="ARBA" id="ARBA00023136"/>
    </source>
</evidence>
<keyword evidence="4" id="KW-1003">Cell membrane</keyword>
<feature type="transmembrane region" description="Helical" evidence="9">
    <location>
        <begin position="137"/>
        <end position="158"/>
    </location>
</feature>
<feature type="transmembrane region" description="Helical" evidence="9">
    <location>
        <begin position="190"/>
        <end position="212"/>
    </location>
</feature>
<reference evidence="11" key="2">
    <citation type="submission" date="2020-09" db="EMBL/GenBank/DDBJ databases">
        <authorList>
            <person name="Sun Q."/>
            <person name="Zhou Y."/>
        </authorList>
    </citation>
    <scope>NUCLEOTIDE SEQUENCE</scope>
    <source>
        <strain evidence="11">CGMCC 1.15725</strain>
    </source>
</reference>
<dbReference type="AlphaFoldDB" id="A0A8J2YWT1"/>
<evidence type="ECO:0000256" key="4">
    <source>
        <dbReference type="ARBA" id="ARBA00022475"/>
    </source>
</evidence>
<keyword evidence="5" id="KW-0997">Cell inner membrane</keyword>
<keyword evidence="6 9" id="KW-0812">Transmembrane</keyword>
<protein>
    <submittedName>
        <fullName evidence="11">Nopaline transport system permease protein NocQ</fullName>
    </submittedName>
</protein>
<dbReference type="RefSeq" id="WP_189049898.1">
    <property type="nucleotide sequence ID" value="NZ_BMJQ01000012.1"/>
</dbReference>
<evidence type="ECO:0000256" key="3">
    <source>
        <dbReference type="ARBA" id="ARBA00022448"/>
    </source>
</evidence>
<dbReference type="InterPro" id="IPR051613">
    <property type="entry name" value="ABC_transp_permease_HisMQ"/>
</dbReference>
<comment type="subcellular location">
    <subcellularLocation>
        <location evidence="1">Cell inner membrane</location>
        <topology evidence="1">Multi-pass membrane protein</topology>
    </subcellularLocation>
    <subcellularLocation>
        <location evidence="9">Cell membrane</location>
        <topology evidence="9">Multi-pass membrane protein</topology>
    </subcellularLocation>
</comment>
<evidence type="ECO:0000256" key="5">
    <source>
        <dbReference type="ARBA" id="ARBA00022519"/>
    </source>
</evidence>
<feature type="transmembrane region" description="Helical" evidence="9">
    <location>
        <begin position="12"/>
        <end position="37"/>
    </location>
</feature>
<dbReference type="EMBL" id="BMJQ01000012">
    <property type="protein sequence ID" value="GGF33373.1"/>
    <property type="molecule type" value="Genomic_DNA"/>
</dbReference>
<dbReference type="Gene3D" id="1.10.3720.10">
    <property type="entry name" value="MetI-like"/>
    <property type="match status" value="1"/>
</dbReference>
<organism evidence="11 12">
    <name type="scientific">Aliidongia dinghuensis</name>
    <dbReference type="NCBI Taxonomy" id="1867774"/>
    <lineage>
        <taxon>Bacteria</taxon>
        <taxon>Pseudomonadati</taxon>
        <taxon>Pseudomonadota</taxon>
        <taxon>Alphaproteobacteria</taxon>
        <taxon>Rhodospirillales</taxon>
        <taxon>Dongiaceae</taxon>
        <taxon>Aliidongia</taxon>
    </lineage>
</organism>
<comment type="caution">
    <text evidence="11">The sequence shown here is derived from an EMBL/GenBank/DDBJ whole genome shotgun (WGS) entry which is preliminary data.</text>
</comment>
<dbReference type="GO" id="GO:0022857">
    <property type="term" value="F:transmembrane transporter activity"/>
    <property type="evidence" value="ECO:0007669"/>
    <property type="project" value="InterPro"/>
</dbReference>
<keyword evidence="7 9" id="KW-1133">Transmembrane helix</keyword>
<dbReference type="NCBIfam" id="TIGR01726">
    <property type="entry name" value="HEQRo_perm_3TM"/>
    <property type="match status" value="1"/>
</dbReference>
<evidence type="ECO:0000256" key="7">
    <source>
        <dbReference type="ARBA" id="ARBA00022989"/>
    </source>
</evidence>
<feature type="transmembrane region" description="Helical" evidence="9">
    <location>
        <begin position="63"/>
        <end position="82"/>
    </location>
</feature>
<keyword evidence="12" id="KW-1185">Reference proteome</keyword>
<evidence type="ECO:0000256" key="1">
    <source>
        <dbReference type="ARBA" id="ARBA00004429"/>
    </source>
</evidence>
<reference evidence="11" key="1">
    <citation type="journal article" date="2014" name="Int. J. Syst. Evol. Microbiol.">
        <title>Complete genome sequence of Corynebacterium casei LMG S-19264T (=DSM 44701T), isolated from a smear-ripened cheese.</title>
        <authorList>
            <consortium name="US DOE Joint Genome Institute (JGI-PGF)"/>
            <person name="Walter F."/>
            <person name="Albersmeier A."/>
            <person name="Kalinowski J."/>
            <person name="Ruckert C."/>
        </authorList>
    </citation>
    <scope>NUCLEOTIDE SEQUENCE</scope>
    <source>
        <strain evidence="11">CGMCC 1.15725</strain>
    </source>
</reference>
<dbReference type="InterPro" id="IPR035906">
    <property type="entry name" value="MetI-like_sf"/>
</dbReference>
<dbReference type="GO" id="GO:0043190">
    <property type="term" value="C:ATP-binding cassette (ABC) transporter complex"/>
    <property type="evidence" value="ECO:0007669"/>
    <property type="project" value="InterPro"/>
</dbReference>
<evidence type="ECO:0000313" key="11">
    <source>
        <dbReference type="EMBL" id="GGF33373.1"/>
    </source>
</evidence>
<evidence type="ECO:0000259" key="10">
    <source>
        <dbReference type="PROSITE" id="PS50928"/>
    </source>
</evidence>
<feature type="transmembrane region" description="Helical" evidence="9">
    <location>
        <begin position="94"/>
        <end position="116"/>
    </location>
</feature>
<accession>A0A8J2YWT1</accession>
<proteinExistence type="inferred from homology"/>
<keyword evidence="3 9" id="KW-0813">Transport</keyword>
<evidence type="ECO:0000256" key="6">
    <source>
        <dbReference type="ARBA" id="ARBA00022692"/>
    </source>
</evidence>
<dbReference type="Pfam" id="PF00528">
    <property type="entry name" value="BPD_transp_1"/>
    <property type="match status" value="1"/>
</dbReference>
<dbReference type="Proteomes" id="UP000646365">
    <property type="component" value="Unassembled WGS sequence"/>
</dbReference>
<feature type="domain" description="ABC transmembrane type-1" evidence="10">
    <location>
        <begin position="14"/>
        <end position="210"/>
    </location>
</feature>
<dbReference type="PROSITE" id="PS50928">
    <property type="entry name" value="ABC_TM1"/>
    <property type="match status" value="1"/>
</dbReference>
<evidence type="ECO:0000256" key="2">
    <source>
        <dbReference type="ARBA" id="ARBA00010072"/>
    </source>
</evidence>
<dbReference type="PANTHER" id="PTHR30133">
    <property type="entry name" value="CATIONIC AMINO ACID TRANSPORTER, MEMBRANE COMPONENT"/>
    <property type="match status" value="1"/>
</dbReference>
<keyword evidence="8 9" id="KW-0472">Membrane</keyword>
<dbReference type="InterPro" id="IPR010065">
    <property type="entry name" value="AA_ABC_transptr_permease_3TM"/>
</dbReference>
<name>A0A8J2YWT1_9PROT</name>
<dbReference type="PANTHER" id="PTHR30133:SF2">
    <property type="entry name" value="ARGININE ABC TRANSPORTER PERMEASE PROTEIN ARTQ"/>
    <property type="match status" value="1"/>
</dbReference>
<evidence type="ECO:0000313" key="12">
    <source>
        <dbReference type="Proteomes" id="UP000646365"/>
    </source>
</evidence>
<dbReference type="SUPFAM" id="SSF161098">
    <property type="entry name" value="MetI-like"/>
    <property type="match status" value="1"/>
</dbReference>
<sequence>MDLKGFGGQILTGAGLTLLVAALSLVFGLMIGGLGAAAKLSKSKRLRAAAEAYTTLVRGVPELLILLLLYFGGTVLLTWIAGEYVEVDGFGAGLFALSILCGAYTTEVLRAAIAGVPKGQAEAARALGLDRVQMVRLVLLPQVWRLALPGLGNVWLVLLKDTSLISVVGLEELMRKSAIAAGATREPFTFYAVAAGVYLLFTTISVLGIAALERRARRGLARV</sequence>
<dbReference type="CDD" id="cd06261">
    <property type="entry name" value="TM_PBP2"/>
    <property type="match status" value="1"/>
</dbReference>